<comment type="subcellular location">
    <subcellularLocation>
        <location evidence="2">Lysosome</location>
    </subcellularLocation>
</comment>
<evidence type="ECO:0000256" key="6">
    <source>
        <dbReference type="ARBA" id="ARBA00016205"/>
    </source>
</evidence>
<name>A0A6I8TT52_AEDAE</name>
<dbReference type="FunFam" id="2.60.120.260:FF:000027">
    <property type="entry name" value="Beta-glucuronidase"/>
    <property type="match status" value="1"/>
</dbReference>
<feature type="domain" description="Glycoside hydrolase family 2 catalytic" evidence="14">
    <location>
        <begin position="365"/>
        <end position="660"/>
    </location>
</feature>
<dbReference type="OrthoDB" id="408532at2759"/>
<keyword evidence="11 12" id="KW-0326">Glycosidase</keyword>
<keyword evidence="10 12" id="KW-0458">Lysosome</keyword>
<dbReference type="Proteomes" id="UP000008820">
    <property type="component" value="Chromosome 3"/>
</dbReference>
<dbReference type="GO" id="GO:0030246">
    <property type="term" value="F:carbohydrate binding"/>
    <property type="evidence" value="ECO:0007669"/>
    <property type="project" value="TreeGrafter"/>
</dbReference>
<evidence type="ECO:0000256" key="7">
    <source>
        <dbReference type="ARBA" id="ARBA00022729"/>
    </source>
</evidence>
<dbReference type="PANTHER" id="PTHR10066:SF67">
    <property type="entry name" value="BETA-GLUCURONIDASE"/>
    <property type="match status" value="1"/>
</dbReference>
<accession>A0A6I8TT52</accession>
<comment type="catalytic activity">
    <reaction evidence="12">
        <text>a beta-D-glucuronoside + H2O = D-glucuronate + an alcohol</text>
        <dbReference type="Rhea" id="RHEA:17633"/>
        <dbReference type="ChEBI" id="CHEBI:15377"/>
        <dbReference type="ChEBI" id="CHEBI:30879"/>
        <dbReference type="ChEBI" id="CHEBI:58720"/>
        <dbReference type="ChEBI" id="CHEBI:83411"/>
        <dbReference type="EC" id="3.2.1.31"/>
    </reaction>
</comment>
<evidence type="ECO:0000256" key="12">
    <source>
        <dbReference type="RuleBase" id="RU361154"/>
    </source>
</evidence>
<dbReference type="AlphaFoldDB" id="A0A6I8TT52"/>
<feature type="domain" description="Glycoside hydrolase family 2 immunoglobulin-like beta-sandwich" evidence="13">
    <location>
        <begin position="247"/>
        <end position="340"/>
    </location>
</feature>
<evidence type="ECO:0000313" key="16">
    <source>
        <dbReference type="EnsemblMetazoa" id="AAEL017512-PE"/>
    </source>
</evidence>
<reference evidence="16" key="2">
    <citation type="submission" date="2020-05" db="UniProtKB">
        <authorList>
            <consortium name="EnsemblMetazoa"/>
        </authorList>
    </citation>
    <scope>IDENTIFICATION</scope>
    <source>
        <strain evidence="16">LVP_AGWG</strain>
    </source>
</reference>
<evidence type="ECO:0000259" key="14">
    <source>
        <dbReference type="Pfam" id="PF02836"/>
    </source>
</evidence>
<dbReference type="Gene3D" id="3.20.20.80">
    <property type="entry name" value="Glycosidases"/>
    <property type="match status" value="1"/>
</dbReference>
<dbReference type="PRINTS" id="PR00132">
    <property type="entry name" value="GLHYDRLASE2"/>
</dbReference>
<organism evidence="16 17">
    <name type="scientific">Aedes aegypti</name>
    <name type="common">Yellowfever mosquito</name>
    <name type="synonym">Culex aegypti</name>
    <dbReference type="NCBI Taxonomy" id="7159"/>
    <lineage>
        <taxon>Eukaryota</taxon>
        <taxon>Metazoa</taxon>
        <taxon>Ecdysozoa</taxon>
        <taxon>Arthropoda</taxon>
        <taxon>Hexapoda</taxon>
        <taxon>Insecta</taxon>
        <taxon>Pterygota</taxon>
        <taxon>Neoptera</taxon>
        <taxon>Endopterygota</taxon>
        <taxon>Diptera</taxon>
        <taxon>Nematocera</taxon>
        <taxon>Culicoidea</taxon>
        <taxon>Culicidae</taxon>
        <taxon>Culicinae</taxon>
        <taxon>Aedini</taxon>
        <taxon>Aedes</taxon>
        <taxon>Stegomyia</taxon>
    </lineage>
</organism>
<reference evidence="16 17" key="1">
    <citation type="submission" date="2017-06" db="EMBL/GenBank/DDBJ databases">
        <title>Aedes aegypti genome working group (AGWG) sequencing and assembly.</title>
        <authorList>
            <consortium name="Aedes aegypti Genome Working Group (AGWG)"/>
            <person name="Matthews B.J."/>
        </authorList>
    </citation>
    <scope>NUCLEOTIDE SEQUENCE [LARGE SCALE GENOMIC DNA]</scope>
    <source>
        <strain evidence="16 17">LVP_AGWG</strain>
    </source>
</reference>
<dbReference type="InterPro" id="IPR006102">
    <property type="entry name" value="Ig-like_GH2"/>
</dbReference>
<keyword evidence="17" id="KW-1185">Reference proteome</keyword>
<feature type="domain" description="Glycosyl hydrolases family 2 sugar binding" evidence="15">
    <location>
        <begin position="66"/>
        <end position="245"/>
    </location>
</feature>
<gene>
    <name evidence="16" type="primary">23687932</name>
</gene>
<evidence type="ECO:0000256" key="3">
    <source>
        <dbReference type="ARBA" id="ARBA00007401"/>
    </source>
</evidence>
<dbReference type="Pfam" id="PF02836">
    <property type="entry name" value="Glyco_hydro_2_C"/>
    <property type="match status" value="1"/>
</dbReference>
<dbReference type="NCBIfam" id="NF007538">
    <property type="entry name" value="PRK10150.1"/>
    <property type="match status" value="1"/>
</dbReference>
<dbReference type="GO" id="GO:0004566">
    <property type="term" value="F:beta-glucuronidase activity"/>
    <property type="evidence" value="ECO:0007669"/>
    <property type="project" value="UniProtKB-EC"/>
</dbReference>
<dbReference type="InterPro" id="IPR006103">
    <property type="entry name" value="Glyco_hydro_2_cat"/>
</dbReference>
<dbReference type="InterPro" id="IPR013783">
    <property type="entry name" value="Ig-like_fold"/>
</dbReference>
<dbReference type="Pfam" id="PF02837">
    <property type="entry name" value="Glyco_hydro_2_N"/>
    <property type="match status" value="1"/>
</dbReference>
<dbReference type="GO" id="GO:0005615">
    <property type="term" value="C:extracellular space"/>
    <property type="evidence" value="ECO:0007669"/>
    <property type="project" value="TreeGrafter"/>
</dbReference>
<evidence type="ECO:0000259" key="15">
    <source>
        <dbReference type="Pfam" id="PF02837"/>
    </source>
</evidence>
<dbReference type="Pfam" id="PF00703">
    <property type="entry name" value="Glyco_hydro_2"/>
    <property type="match status" value="1"/>
</dbReference>
<dbReference type="PROSITE" id="PS00719">
    <property type="entry name" value="GLYCOSYL_HYDROL_F2_1"/>
    <property type="match status" value="1"/>
</dbReference>
<dbReference type="Gene3D" id="2.60.40.10">
    <property type="entry name" value="Immunoglobulins"/>
    <property type="match status" value="1"/>
</dbReference>
<sequence>MHQFKGFIEMVRRKPRKTAVLSALTFLIMGTIGYMVNSVFGAMFSNGNESLSEGLLYPRESETREVKKLDGMWNFVRSDSNNPSQGLREKWFSDDLSRFKPTIQMPVPSSYNDVTEDASLRDHVGTVWYDRKFFVPKSWGSQDQRVFVRFGSVHYDTIVWINGIQVAKHEIGHLPFEADISTELKYGAENRITVLCDNVLLQVTVPQGKVQNQPVDGGVELVQTYTFDFFNYAGIHRSVMLYTVPRVFIRDVVVNTDLVGDEGHIYYSVKSNLNGSYHDLQATVKIIDKNGTVVATDSTAGADLKGVVLVKNVKPWWPYLMHEEPGYLYNMEVTLEGKSNEASKPLGEIHDVYRLKVGVRTLEWTNTSLLINGRPIYFRGFGRHEDSDIRGKGLDYALLTKDFNLLKWVGANAYRTSHYPYSEESMQFADEHGIMIIDECPSVDTENYSQILLEKQKSSIEQLIHRDRNHPSVIMWSIANEPRTALFAADAYFEAVAKYTRQLDPTRPVTAAIAVGVNDDRAAKHLDIISFNRYNGWYSNAGKLNMITNRVIEEAQSWNAKHNKPVLMSEYGADTMEGLHMLPAYIWSEDYQSQVFSRHFRAFDSLRKQNFFIGEFVWNFADFKTAQTYTRVGGNKKGIFTRNRQPKAAAYLLRQRYHALAEELDKSTLPDDLFLYTAENKQSDQTSKFEL</sequence>
<evidence type="ECO:0000259" key="13">
    <source>
        <dbReference type="Pfam" id="PF00703"/>
    </source>
</evidence>
<keyword evidence="8 12" id="KW-0378">Hydrolase</keyword>
<dbReference type="FunFam" id="2.60.40.10:FF:000628">
    <property type="entry name" value="Beta-glucuronidase"/>
    <property type="match status" value="1"/>
</dbReference>
<evidence type="ECO:0000256" key="1">
    <source>
        <dbReference type="ARBA" id="ARBA00003025"/>
    </source>
</evidence>
<comment type="function">
    <text evidence="1 12">Plays an important role in the degradation of dermatan and keratan sulfates.</text>
</comment>
<evidence type="ECO:0000256" key="4">
    <source>
        <dbReference type="ARBA" id="ARBA00011881"/>
    </source>
</evidence>
<dbReference type="InterPro" id="IPR036156">
    <property type="entry name" value="Beta-gal/glucu_dom_sf"/>
</dbReference>
<evidence type="ECO:0000256" key="5">
    <source>
        <dbReference type="ARBA" id="ARBA00012761"/>
    </source>
</evidence>
<dbReference type="InterPro" id="IPR006101">
    <property type="entry name" value="Glyco_hydro_2"/>
</dbReference>
<dbReference type="GO" id="GO:0019391">
    <property type="term" value="P:glucuronoside catabolic process"/>
    <property type="evidence" value="ECO:0007669"/>
    <property type="project" value="TreeGrafter"/>
</dbReference>
<dbReference type="GO" id="GO:0005764">
    <property type="term" value="C:lysosome"/>
    <property type="evidence" value="ECO:0007669"/>
    <property type="project" value="UniProtKB-SubCell"/>
</dbReference>
<dbReference type="InterPro" id="IPR006104">
    <property type="entry name" value="Glyco_hydro_2_N"/>
</dbReference>
<dbReference type="EC" id="3.2.1.31" evidence="5 12"/>
<protein>
    <recommendedName>
        <fullName evidence="6 12">Beta-glucuronidase</fullName>
        <ecNumber evidence="5 12">3.2.1.31</ecNumber>
    </recommendedName>
</protein>
<dbReference type="SUPFAM" id="SSF49303">
    <property type="entry name" value="beta-Galactosidase/glucuronidase domain"/>
    <property type="match status" value="1"/>
</dbReference>
<evidence type="ECO:0000256" key="2">
    <source>
        <dbReference type="ARBA" id="ARBA00004371"/>
    </source>
</evidence>
<dbReference type="InterPro" id="IPR017853">
    <property type="entry name" value="GH"/>
</dbReference>
<dbReference type="GO" id="GO:0005975">
    <property type="term" value="P:carbohydrate metabolic process"/>
    <property type="evidence" value="ECO:0007669"/>
    <property type="project" value="InterPro"/>
</dbReference>
<dbReference type="Gene3D" id="2.60.120.260">
    <property type="entry name" value="Galactose-binding domain-like"/>
    <property type="match status" value="1"/>
</dbReference>
<proteinExistence type="inferred from homology"/>
<dbReference type="SUPFAM" id="SSF51445">
    <property type="entry name" value="(Trans)glycosidases"/>
    <property type="match status" value="1"/>
</dbReference>
<keyword evidence="9" id="KW-0325">Glycoprotein</keyword>
<comment type="similarity">
    <text evidence="3 12">Belongs to the glycosyl hydrolase 2 family.</text>
</comment>
<dbReference type="SUPFAM" id="SSF49785">
    <property type="entry name" value="Galactose-binding domain-like"/>
    <property type="match status" value="1"/>
</dbReference>
<evidence type="ECO:0000313" key="17">
    <source>
        <dbReference type="Proteomes" id="UP000008820"/>
    </source>
</evidence>
<evidence type="ECO:0000256" key="10">
    <source>
        <dbReference type="ARBA" id="ARBA00023228"/>
    </source>
</evidence>
<dbReference type="PANTHER" id="PTHR10066">
    <property type="entry name" value="BETA-GLUCURONIDASE"/>
    <property type="match status" value="1"/>
</dbReference>
<comment type="activity regulation">
    <text evidence="12">Inhibited by L-aspartic acid.</text>
</comment>
<dbReference type="FunFam" id="3.20.20.80:FF:000029">
    <property type="entry name" value="Beta-glucuronidase"/>
    <property type="match status" value="1"/>
</dbReference>
<evidence type="ECO:0000256" key="9">
    <source>
        <dbReference type="ARBA" id="ARBA00023180"/>
    </source>
</evidence>
<dbReference type="InterPro" id="IPR008979">
    <property type="entry name" value="Galactose-bd-like_sf"/>
</dbReference>
<dbReference type="InterPro" id="IPR023230">
    <property type="entry name" value="Glyco_hydro_2_CS"/>
</dbReference>
<comment type="subunit">
    <text evidence="4 12">Homotetramer.</text>
</comment>
<evidence type="ECO:0000256" key="11">
    <source>
        <dbReference type="ARBA" id="ARBA00023295"/>
    </source>
</evidence>
<keyword evidence="7" id="KW-0732">Signal</keyword>
<dbReference type="InterPro" id="IPR023232">
    <property type="entry name" value="Glyco_hydro_2_AS"/>
</dbReference>
<dbReference type="EnsemblMetazoa" id="AAEL017512-RE">
    <property type="protein sequence ID" value="AAEL017512-PE"/>
    <property type="gene ID" value="AAEL017512"/>
</dbReference>
<dbReference type="PROSITE" id="PS00608">
    <property type="entry name" value="GLYCOSYL_HYDROL_F2_2"/>
    <property type="match status" value="1"/>
</dbReference>
<evidence type="ECO:0000256" key="8">
    <source>
        <dbReference type="ARBA" id="ARBA00022801"/>
    </source>
</evidence>